<sequence>MSFEQRMIEVNGVELSTESFGRPEHPAILLVHGAGHSLLAWEEDFVRRLVAGGRYVIRYDSRDAGLSTNYPAGAPAYELRDLVADAACLIEALGLTSAHVVGMSQGAAIGQLLALDHPGRVASLTLASATPGGPGHEHPDLPRMSADLQALFAEEDPGPDWSDRAGVIDYLVEAERPFAAASRPFDEAGMRAMAARVAGRTRNIAAQLTNPFMIDAGEPWRGRLGQITAPTLVLHGTEDPMFPIEHGRALAEEIPGARFMAMEQTGHEVFPRAQWDTVVDAILDHTRAFRPV</sequence>
<name>A0ABT4SU68_9ACTN</name>
<evidence type="ECO:0000259" key="1">
    <source>
        <dbReference type="Pfam" id="PF00561"/>
    </source>
</evidence>
<dbReference type="RefSeq" id="WP_271275770.1">
    <property type="nucleotide sequence ID" value="NZ_BAABFD010000032.1"/>
</dbReference>
<dbReference type="Gene3D" id="3.40.50.1820">
    <property type="entry name" value="alpha/beta hydrolase"/>
    <property type="match status" value="1"/>
</dbReference>
<dbReference type="Proteomes" id="UP001212498">
    <property type="component" value="Unassembled WGS sequence"/>
</dbReference>
<organism evidence="2 3">
    <name type="scientific">Nonomuraea ferruginea</name>
    <dbReference type="NCBI Taxonomy" id="46174"/>
    <lineage>
        <taxon>Bacteria</taxon>
        <taxon>Bacillati</taxon>
        <taxon>Actinomycetota</taxon>
        <taxon>Actinomycetes</taxon>
        <taxon>Streptosporangiales</taxon>
        <taxon>Streptosporangiaceae</taxon>
        <taxon>Nonomuraea</taxon>
    </lineage>
</organism>
<reference evidence="2 3" key="1">
    <citation type="submission" date="2022-11" db="EMBL/GenBank/DDBJ databases">
        <title>Nonomuraea corallina sp. nov., a new species of the genus Nonomuraea isolated from sea side sediment in Thai sea.</title>
        <authorList>
            <person name="Ngamcharungchit C."/>
            <person name="Matsumoto A."/>
            <person name="Suriyachadkun C."/>
            <person name="Panbangred W."/>
            <person name="Inahashi Y."/>
            <person name="Intra B."/>
        </authorList>
    </citation>
    <scope>NUCLEOTIDE SEQUENCE [LARGE SCALE GENOMIC DNA]</scope>
    <source>
        <strain evidence="2 3">DSM 43553</strain>
    </source>
</reference>
<evidence type="ECO:0000313" key="2">
    <source>
        <dbReference type="EMBL" id="MDA0640585.1"/>
    </source>
</evidence>
<dbReference type="InterPro" id="IPR029058">
    <property type="entry name" value="AB_hydrolase_fold"/>
</dbReference>
<gene>
    <name evidence="2" type="ORF">OUY24_08135</name>
</gene>
<feature type="domain" description="AB hydrolase-1" evidence="1">
    <location>
        <begin position="26"/>
        <end position="270"/>
    </location>
</feature>
<dbReference type="InterPro" id="IPR050471">
    <property type="entry name" value="AB_hydrolase"/>
</dbReference>
<accession>A0ABT4SU68</accession>
<keyword evidence="3" id="KW-1185">Reference proteome</keyword>
<dbReference type="Pfam" id="PF00561">
    <property type="entry name" value="Abhydrolase_1"/>
    <property type="match status" value="1"/>
</dbReference>
<proteinExistence type="predicted"/>
<dbReference type="PANTHER" id="PTHR43433:SF5">
    <property type="entry name" value="AB HYDROLASE-1 DOMAIN-CONTAINING PROTEIN"/>
    <property type="match status" value="1"/>
</dbReference>
<dbReference type="PANTHER" id="PTHR43433">
    <property type="entry name" value="HYDROLASE, ALPHA/BETA FOLD FAMILY PROTEIN"/>
    <property type="match status" value="1"/>
</dbReference>
<dbReference type="EMBL" id="JAPNUD010000014">
    <property type="protein sequence ID" value="MDA0640585.1"/>
    <property type="molecule type" value="Genomic_DNA"/>
</dbReference>
<comment type="caution">
    <text evidence="2">The sequence shown here is derived from an EMBL/GenBank/DDBJ whole genome shotgun (WGS) entry which is preliminary data.</text>
</comment>
<dbReference type="InterPro" id="IPR000073">
    <property type="entry name" value="AB_hydrolase_1"/>
</dbReference>
<dbReference type="SUPFAM" id="SSF53474">
    <property type="entry name" value="alpha/beta-Hydrolases"/>
    <property type="match status" value="1"/>
</dbReference>
<keyword evidence="2" id="KW-0378">Hydrolase</keyword>
<protein>
    <submittedName>
        <fullName evidence="2">Alpha/beta hydrolase</fullName>
    </submittedName>
</protein>
<dbReference type="GO" id="GO:0016787">
    <property type="term" value="F:hydrolase activity"/>
    <property type="evidence" value="ECO:0007669"/>
    <property type="project" value="UniProtKB-KW"/>
</dbReference>
<evidence type="ECO:0000313" key="3">
    <source>
        <dbReference type="Proteomes" id="UP001212498"/>
    </source>
</evidence>